<dbReference type="PANTHER" id="PTHR24346">
    <property type="entry name" value="MAP/MICROTUBULE AFFINITY-REGULATING KINASE"/>
    <property type="match status" value="1"/>
</dbReference>
<name>A0A7E4W5C1_PANRE</name>
<keyword evidence="11" id="KW-0175">Coiled coil</keyword>
<evidence type="ECO:0000313" key="14">
    <source>
        <dbReference type="Proteomes" id="UP000492821"/>
    </source>
</evidence>
<dbReference type="GO" id="GO:0005737">
    <property type="term" value="C:cytoplasm"/>
    <property type="evidence" value="ECO:0007669"/>
    <property type="project" value="TreeGrafter"/>
</dbReference>
<evidence type="ECO:0000256" key="8">
    <source>
        <dbReference type="ARBA" id="ARBA00047899"/>
    </source>
</evidence>
<sequence>MCDVPENAVASSSMASSSSITGNSISPIGHPHQRNIKDRLKRLEKIGLYRVGQTLGNGNFAHVRVGYHEVACVKVAIKIVDTQLLDNDNLTKIEREIKILQKLNHPYIVKLYEVLRTERYWYIVTEYVGGGELFEFLSDTGRQPENEARRLFQQIVAAVAGCHGQGIVHRDIKAENLLLDKDNNIKLIDFGFSNYQVPGVNLTTWCGSPPYAAPELLLGQPYDGTKSDVWSLGVILYTLVTAGFPFPGESVGKLKRAVINGYLKIPFWVSVECSDLIRKMLTVNPKQRYSLYQVTQHRWFVQDIADNMRDLIRDSLKKNSFPTMMANLTVTRKETDKPLIPAVMVFMQQHTNWSEEQIAEDVLRQNYEGPIFATYELLDSKLAGLRDSIRIEADDQPRRGSRGSIISGKANVEPDTTHTTIPAHHLAKLSLPASLDYDSDDSGASDLTEESSSRLFGSASARRRMRRKNLHQDIPEQQPTEQQQQQQPNEQRRHTLCAADRVAQLNPLIPSPQAQFNPITVANAAALAIVNYAQELQRQHQLVANTRNIINWPTTMPFVNAMPAQAQQERRASANEALLGLHSYAHLLAAVSTMGITTAGGDRQMNGATPSQLLQHQQQQQQLQQQQLQQQHQLQQQQQQIQQQQLQQQQHMQQQQQQRQQQASPSLRTTVEEEGQSYLNHYGSFKRNTINAGMSSLSGLPSGSLSSRHSRTPYAKQNGNERRSSWASSATSAHLSAQQQAQLERLYRQSIGGASPSPSTGGGESSLSSIQQLQIEFERLRACTQEQHQSQQQQQGQSSQQPGPSSSMPARSFSMVPSNLSDMSTPMITLTDENNRCLPQSSTSFNPLAFLTQNTAVSAPPVSITGQERPATVIGFTSSSTASTPEAPPITGNPPSSGDPSLTPGPSVPKFFFVSVNLETALERLARFSTTIDHLIYEVSPEANLSDNSIRVRFSLNNLLFEMNLSRIDQSPNYTRTEFTLLSGAQAEMDALRVQILSVLNEIY</sequence>
<keyword evidence="14" id="KW-1185">Reference proteome</keyword>
<dbReference type="Proteomes" id="UP000492821">
    <property type="component" value="Unassembled WGS sequence"/>
</dbReference>
<feature type="compositionally biased region" description="Low complexity" evidence="12">
    <location>
        <begin position="12"/>
        <end position="28"/>
    </location>
</feature>
<evidence type="ECO:0000256" key="10">
    <source>
        <dbReference type="PROSITE-ProRule" id="PRU10141"/>
    </source>
</evidence>
<keyword evidence="6 10" id="KW-0067">ATP-binding</keyword>
<dbReference type="Gene3D" id="1.10.510.10">
    <property type="entry name" value="Transferase(Phosphotransferase) domain 1"/>
    <property type="match status" value="1"/>
</dbReference>
<dbReference type="GO" id="GO:0035556">
    <property type="term" value="P:intracellular signal transduction"/>
    <property type="evidence" value="ECO:0007669"/>
    <property type="project" value="TreeGrafter"/>
</dbReference>
<dbReference type="GO" id="GO:0005524">
    <property type="term" value="F:ATP binding"/>
    <property type="evidence" value="ECO:0007669"/>
    <property type="project" value="UniProtKB-UniRule"/>
</dbReference>
<dbReference type="AlphaFoldDB" id="A0A7E4W5C1"/>
<feature type="region of interest" description="Disordered" evidence="12">
    <location>
        <begin position="699"/>
        <end position="741"/>
    </location>
</feature>
<evidence type="ECO:0000256" key="12">
    <source>
        <dbReference type="SAM" id="MobiDB-lite"/>
    </source>
</evidence>
<dbReference type="InterPro" id="IPR017441">
    <property type="entry name" value="Protein_kinase_ATP_BS"/>
</dbReference>
<feature type="compositionally biased region" description="Polar residues" evidence="12">
    <location>
        <begin position="815"/>
        <end position="824"/>
    </location>
</feature>
<evidence type="ECO:0000256" key="4">
    <source>
        <dbReference type="ARBA" id="ARBA00022741"/>
    </source>
</evidence>
<evidence type="ECO:0000259" key="13">
    <source>
        <dbReference type="PROSITE" id="PS50011"/>
    </source>
</evidence>
<reference evidence="15" key="2">
    <citation type="submission" date="2020-10" db="UniProtKB">
        <authorList>
            <consortium name="WormBaseParasite"/>
        </authorList>
    </citation>
    <scope>IDENTIFICATION</scope>
</reference>
<dbReference type="GO" id="GO:0000226">
    <property type="term" value="P:microtubule cytoskeleton organization"/>
    <property type="evidence" value="ECO:0007669"/>
    <property type="project" value="TreeGrafter"/>
</dbReference>
<feature type="compositionally biased region" description="Low complexity" evidence="12">
    <location>
        <begin position="789"/>
        <end position="807"/>
    </location>
</feature>
<feature type="region of interest" description="Disordered" evidence="12">
    <location>
        <begin position="12"/>
        <end position="32"/>
    </location>
</feature>
<evidence type="ECO:0000256" key="5">
    <source>
        <dbReference type="ARBA" id="ARBA00022777"/>
    </source>
</evidence>
<comment type="catalytic activity">
    <reaction evidence="8">
        <text>L-threonyl-[protein] + ATP = O-phospho-L-threonyl-[protein] + ADP + H(+)</text>
        <dbReference type="Rhea" id="RHEA:46608"/>
        <dbReference type="Rhea" id="RHEA-COMP:11060"/>
        <dbReference type="Rhea" id="RHEA-COMP:11605"/>
        <dbReference type="ChEBI" id="CHEBI:15378"/>
        <dbReference type="ChEBI" id="CHEBI:30013"/>
        <dbReference type="ChEBI" id="CHEBI:30616"/>
        <dbReference type="ChEBI" id="CHEBI:61977"/>
        <dbReference type="ChEBI" id="CHEBI:456216"/>
        <dbReference type="EC" id="2.7.11.1"/>
    </reaction>
</comment>
<evidence type="ECO:0000256" key="2">
    <source>
        <dbReference type="ARBA" id="ARBA00022527"/>
    </source>
</evidence>
<dbReference type="InterPro" id="IPR011009">
    <property type="entry name" value="Kinase-like_dom_sf"/>
</dbReference>
<feature type="compositionally biased region" description="Low complexity" evidence="12">
    <location>
        <begin position="475"/>
        <end position="489"/>
    </location>
</feature>
<evidence type="ECO:0000313" key="15">
    <source>
        <dbReference type="WBParaSite" id="Pan_g6627.t1"/>
    </source>
</evidence>
<dbReference type="CDD" id="cd14003">
    <property type="entry name" value="STKc_AMPK-like"/>
    <property type="match status" value="1"/>
</dbReference>
<dbReference type="WBParaSite" id="Pan_g6627.t1">
    <property type="protein sequence ID" value="Pan_g6627.t1"/>
    <property type="gene ID" value="Pan_g6627"/>
</dbReference>
<evidence type="ECO:0000256" key="1">
    <source>
        <dbReference type="ARBA" id="ARBA00012513"/>
    </source>
</evidence>
<feature type="domain" description="Protein kinase" evidence="13">
    <location>
        <begin position="49"/>
        <end position="300"/>
    </location>
</feature>
<feature type="binding site" evidence="10">
    <location>
        <position position="78"/>
    </location>
    <ligand>
        <name>ATP</name>
        <dbReference type="ChEBI" id="CHEBI:30616"/>
    </ligand>
</feature>
<accession>A0A7E4W5C1</accession>
<dbReference type="SMART" id="SM00220">
    <property type="entry name" value="S_TKc"/>
    <property type="match status" value="1"/>
</dbReference>
<comment type="catalytic activity">
    <reaction evidence="9">
        <text>L-seryl-[protein] + ATP = O-phospho-L-seryl-[protein] + ADP + H(+)</text>
        <dbReference type="Rhea" id="RHEA:17989"/>
        <dbReference type="Rhea" id="RHEA-COMP:9863"/>
        <dbReference type="Rhea" id="RHEA-COMP:11604"/>
        <dbReference type="ChEBI" id="CHEBI:15378"/>
        <dbReference type="ChEBI" id="CHEBI:29999"/>
        <dbReference type="ChEBI" id="CHEBI:30616"/>
        <dbReference type="ChEBI" id="CHEBI:83421"/>
        <dbReference type="ChEBI" id="CHEBI:456216"/>
        <dbReference type="EC" id="2.7.11.1"/>
    </reaction>
</comment>
<feature type="coiled-coil region" evidence="11">
    <location>
        <begin position="620"/>
        <end position="654"/>
    </location>
</feature>
<reference evidence="14" key="1">
    <citation type="journal article" date="2013" name="Genetics">
        <title>The draft genome and transcriptome of Panagrellus redivivus are shaped by the harsh demands of a free-living lifestyle.</title>
        <authorList>
            <person name="Srinivasan J."/>
            <person name="Dillman A.R."/>
            <person name="Macchietto M.G."/>
            <person name="Heikkinen L."/>
            <person name="Lakso M."/>
            <person name="Fracchia K.M."/>
            <person name="Antoshechkin I."/>
            <person name="Mortazavi A."/>
            <person name="Wong G."/>
            <person name="Sternberg P.W."/>
        </authorList>
    </citation>
    <scope>NUCLEOTIDE SEQUENCE [LARGE SCALE GENOMIC DNA]</scope>
    <source>
        <strain evidence="14">MT8872</strain>
    </source>
</reference>
<dbReference type="PANTHER" id="PTHR24346:SF42">
    <property type="entry name" value="SERINE_THREONINE-PROTEIN KINASE SIK3"/>
    <property type="match status" value="1"/>
</dbReference>
<evidence type="ECO:0000256" key="3">
    <source>
        <dbReference type="ARBA" id="ARBA00022679"/>
    </source>
</evidence>
<feature type="region of interest" description="Disordered" evidence="12">
    <location>
        <begin position="878"/>
        <end position="903"/>
    </location>
</feature>
<organism evidence="14 15">
    <name type="scientific">Panagrellus redivivus</name>
    <name type="common">Microworm</name>
    <dbReference type="NCBI Taxonomy" id="6233"/>
    <lineage>
        <taxon>Eukaryota</taxon>
        <taxon>Metazoa</taxon>
        <taxon>Ecdysozoa</taxon>
        <taxon>Nematoda</taxon>
        <taxon>Chromadorea</taxon>
        <taxon>Rhabditida</taxon>
        <taxon>Tylenchina</taxon>
        <taxon>Panagrolaimomorpha</taxon>
        <taxon>Panagrolaimoidea</taxon>
        <taxon>Panagrolaimidae</taxon>
        <taxon>Panagrellus</taxon>
    </lineage>
</organism>
<evidence type="ECO:0000256" key="11">
    <source>
        <dbReference type="SAM" id="Coils"/>
    </source>
</evidence>
<dbReference type="InterPro" id="IPR008271">
    <property type="entry name" value="Ser/Thr_kinase_AS"/>
</dbReference>
<evidence type="ECO:0000256" key="6">
    <source>
        <dbReference type="ARBA" id="ARBA00022840"/>
    </source>
</evidence>
<protein>
    <recommendedName>
        <fullName evidence="1">non-specific serine/threonine protein kinase</fullName>
        <ecNumber evidence="1">2.7.11.1</ecNumber>
    </recommendedName>
</protein>
<evidence type="ECO:0000256" key="9">
    <source>
        <dbReference type="ARBA" id="ARBA00048679"/>
    </source>
</evidence>
<dbReference type="Pfam" id="PF00069">
    <property type="entry name" value="Pkinase"/>
    <property type="match status" value="1"/>
</dbReference>
<dbReference type="EC" id="2.7.11.1" evidence="1"/>
<feature type="compositionally biased region" description="Low complexity" evidence="12">
    <location>
        <begin position="725"/>
        <end position="741"/>
    </location>
</feature>
<keyword evidence="2" id="KW-0723">Serine/threonine-protein kinase</keyword>
<dbReference type="GO" id="GO:0050321">
    <property type="term" value="F:tau-protein kinase activity"/>
    <property type="evidence" value="ECO:0007669"/>
    <property type="project" value="TreeGrafter"/>
</dbReference>
<feature type="region of interest" description="Disordered" evidence="12">
    <location>
        <begin position="393"/>
        <end position="417"/>
    </location>
</feature>
<dbReference type="PROSITE" id="PS00107">
    <property type="entry name" value="PROTEIN_KINASE_ATP"/>
    <property type="match status" value="1"/>
</dbReference>
<dbReference type="InterPro" id="IPR000719">
    <property type="entry name" value="Prot_kinase_dom"/>
</dbReference>
<dbReference type="FunFam" id="3.30.200.20:FF:000003">
    <property type="entry name" value="Non-specific serine/threonine protein kinase"/>
    <property type="match status" value="1"/>
</dbReference>
<feature type="region of interest" description="Disordered" evidence="12">
    <location>
        <begin position="783"/>
        <end position="824"/>
    </location>
</feature>
<dbReference type="SUPFAM" id="SSF56112">
    <property type="entry name" value="Protein kinase-like (PK-like)"/>
    <property type="match status" value="1"/>
</dbReference>
<evidence type="ECO:0000256" key="7">
    <source>
        <dbReference type="ARBA" id="ARBA00038181"/>
    </source>
</evidence>
<proteinExistence type="inferred from homology"/>
<feature type="compositionally biased region" description="Acidic residues" evidence="12">
    <location>
        <begin position="437"/>
        <end position="449"/>
    </location>
</feature>
<dbReference type="PROSITE" id="PS50011">
    <property type="entry name" value="PROTEIN_KINASE_DOM"/>
    <property type="match status" value="1"/>
</dbReference>
<dbReference type="FunFam" id="1.10.510.10:FF:000002">
    <property type="entry name" value="Non-specific serine/threonine protein kinase"/>
    <property type="match status" value="1"/>
</dbReference>
<dbReference type="PROSITE" id="PS00108">
    <property type="entry name" value="PROTEIN_KINASE_ST"/>
    <property type="match status" value="1"/>
</dbReference>
<comment type="similarity">
    <text evidence="7">Belongs to the protein kinase superfamily. CAMK Ser/Thr protein kinase family. Smok subfamily.</text>
</comment>
<keyword evidence="3" id="KW-0808">Transferase</keyword>
<keyword evidence="4 10" id="KW-0547">Nucleotide-binding</keyword>
<feature type="region of interest" description="Disordered" evidence="12">
    <location>
        <begin position="437"/>
        <end position="493"/>
    </location>
</feature>
<keyword evidence="5" id="KW-0418">Kinase</keyword>